<proteinExistence type="inferred from homology"/>
<feature type="transmembrane region" description="Helical" evidence="7">
    <location>
        <begin position="185"/>
        <end position="208"/>
    </location>
</feature>
<evidence type="ECO:0000256" key="6">
    <source>
        <dbReference type="ARBA" id="ARBA00023136"/>
    </source>
</evidence>
<organism evidence="9 10">
    <name type="scientific">Peptoclostridium litorale DSM 5388</name>
    <dbReference type="NCBI Taxonomy" id="1121324"/>
    <lineage>
        <taxon>Bacteria</taxon>
        <taxon>Bacillati</taxon>
        <taxon>Bacillota</taxon>
        <taxon>Clostridia</taxon>
        <taxon>Peptostreptococcales</taxon>
        <taxon>Peptoclostridiaceae</taxon>
        <taxon>Peptoclostridium</taxon>
    </lineage>
</organism>
<name>A0A069REK2_PEPLI</name>
<dbReference type="OrthoDB" id="6707571at2"/>
<comment type="similarity">
    <text evidence="2">Belongs to the EamA transporter family.</text>
</comment>
<feature type="domain" description="EamA" evidence="8">
    <location>
        <begin position="6"/>
        <end position="142"/>
    </location>
</feature>
<feature type="transmembrane region" description="Helical" evidence="7">
    <location>
        <begin position="70"/>
        <end position="91"/>
    </location>
</feature>
<dbReference type="GO" id="GO:0005886">
    <property type="term" value="C:plasma membrane"/>
    <property type="evidence" value="ECO:0007669"/>
    <property type="project" value="UniProtKB-SubCell"/>
</dbReference>
<reference evidence="9 10" key="1">
    <citation type="submission" date="2014-03" db="EMBL/GenBank/DDBJ databases">
        <title>Genome sequence of Clostridium litorale W6, DSM 5388.</title>
        <authorList>
            <person name="Poehlein A."/>
            <person name="Jagirdar A."/>
            <person name="Khonsari B."/>
            <person name="Chibani C.M."/>
            <person name="Gutierrez Gutierrez D.A."/>
            <person name="Davydova E."/>
            <person name="Alghaithi H.S."/>
            <person name="Nair K.P."/>
            <person name="Dhamotharan K."/>
            <person name="Chandran L."/>
            <person name="G W."/>
            <person name="Daniel R."/>
        </authorList>
    </citation>
    <scope>NUCLEOTIDE SEQUENCE [LARGE SCALE GENOMIC DNA]</scope>
    <source>
        <strain evidence="9 10">W6</strain>
    </source>
</reference>
<evidence type="ECO:0000256" key="4">
    <source>
        <dbReference type="ARBA" id="ARBA00022692"/>
    </source>
</evidence>
<evidence type="ECO:0000256" key="7">
    <source>
        <dbReference type="SAM" id="Phobius"/>
    </source>
</evidence>
<comment type="subcellular location">
    <subcellularLocation>
        <location evidence="1">Cell membrane</location>
        <topology evidence="1">Multi-pass membrane protein</topology>
    </subcellularLocation>
</comment>
<dbReference type="AlphaFoldDB" id="A0A069REK2"/>
<dbReference type="EMBL" id="JJMM01000010">
    <property type="protein sequence ID" value="KDR95471.1"/>
    <property type="molecule type" value="Genomic_DNA"/>
</dbReference>
<sequence length="307" mass="33258">MNAKIKGVIMTLIAAAGFGAAAPVAKSIYQYGLTPSFMLALRFFTASLFLWGYIFISGKKVNYRIEKRQLGIMFVTGAVVYFLTTTFYFNAIKFIPISLHVMIFYSYPFMVNIFSLLIFKEKITKKQALAMTIAFAGLTMTVSISSAGLNFTGVALSLLAALCNASYIILLGINGIRGVDSVVTAAYTNLFSSISFFAYCAVMGQIHMDIPSKGWMGIVFIALISTAIAIIALSKGIRIIGASKASIISTFEPLEGVVLSVIFFGESMNTVQIMGMILVIGAIIMINYSGGEDIFDGELYDLERDAG</sequence>
<dbReference type="InterPro" id="IPR000620">
    <property type="entry name" value="EamA_dom"/>
</dbReference>
<dbReference type="SUPFAM" id="SSF103481">
    <property type="entry name" value="Multidrug resistance efflux transporter EmrE"/>
    <property type="match status" value="2"/>
</dbReference>
<dbReference type="PANTHER" id="PTHR32322:SF18">
    <property type="entry name" value="S-ADENOSYLMETHIONINE_S-ADENOSYLHOMOCYSTEINE TRANSPORTER"/>
    <property type="match status" value="1"/>
</dbReference>
<dbReference type="STRING" id="1121324.CLIT_10c01980"/>
<feature type="transmembrane region" description="Helical" evidence="7">
    <location>
        <begin position="97"/>
        <end position="119"/>
    </location>
</feature>
<dbReference type="eggNOG" id="COG0697">
    <property type="taxonomic scope" value="Bacteria"/>
</dbReference>
<dbReference type="PANTHER" id="PTHR32322">
    <property type="entry name" value="INNER MEMBRANE TRANSPORTER"/>
    <property type="match status" value="1"/>
</dbReference>
<feature type="transmembrane region" description="Helical" evidence="7">
    <location>
        <begin position="128"/>
        <end position="148"/>
    </location>
</feature>
<keyword evidence="4 7" id="KW-0812">Transmembrane</keyword>
<feature type="transmembrane region" description="Helical" evidence="7">
    <location>
        <begin position="271"/>
        <end position="290"/>
    </location>
</feature>
<evidence type="ECO:0000313" key="9">
    <source>
        <dbReference type="EMBL" id="KDR95471.1"/>
    </source>
</evidence>
<evidence type="ECO:0000256" key="3">
    <source>
        <dbReference type="ARBA" id="ARBA00022475"/>
    </source>
</evidence>
<evidence type="ECO:0000256" key="5">
    <source>
        <dbReference type="ARBA" id="ARBA00022989"/>
    </source>
</evidence>
<keyword evidence="3" id="KW-1003">Cell membrane</keyword>
<dbReference type="Proteomes" id="UP000027946">
    <property type="component" value="Unassembled WGS sequence"/>
</dbReference>
<evidence type="ECO:0000259" key="8">
    <source>
        <dbReference type="Pfam" id="PF00892"/>
    </source>
</evidence>
<dbReference type="InterPro" id="IPR037185">
    <property type="entry name" value="EmrE-like"/>
</dbReference>
<dbReference type="RefSeq" id="WP_038263732.1">
    <property type="nucleotide sequence ID" value="NZ_FSRH01000010.1"/>
</dbReference>
<feature type="transmembrane region" description="Helical" evidence="7">
    <location>
        <begin position="154"/>
        <end position="173"/>
    </location>
</feature>
<keyword evidence="10" id="KW-1185">Reference proteome</keyword>
<dbReference type="Gene3D" id="1.10.3730.20">
    <property type="match status" value="1"/>
</dbReference>
<keyword evidence="6 7" id="KW-0472">Membrane</keyword>
<feature type="transmembrane region" description="Helical" evidence="7">
    <location>
        <begin position="37"/>
        <end position="58"/>
    </location>
</feature>
<keyword evidence="5 7" id="KW-1133">Transmembrane helix</keyword>
<dbReference type="Pfam" id="PF00892">
    <property type="entry name" value="EamA"/>
    <property type="match status" value="2"/>
</dbReference>
<dbReference type="InterPro" id="IPR050638">
    <property type="entry name" value="AA-Vitamin_Transporters"/>
</dbReference>
<gene>
    <name evidence="9" type="ORF">CLIT_10c01980</name>
</gene>
<feature type="transmembrane region" description="Helical" evidence="7">
    <location>
        <begin position="214"/>
        <end position="233"/>
    </location>
</feature>
<evidence type="ECO:0000313" key="10">
    <source>
        <dbReference type="Proteomes" id="UP000027946"/>
    </source>
</evidence>
<feature type="domain" description="EamA" evidence="8">
    <location>
        <begin position="152"/>
        <end position="287"/>
    </location>
</feature>
<evidence type="ECO:0000256" key="2">
    <source>
        <dbReference type="ARBA" id="ARBA00007362"/>
    </source>
</evidence>
<protein>
    <recommendedName>
        <fullName evidence="8">EamA domain-containing protein</fullName>
    </recommendedName>
</protein>
<accession>A0A069REK2</accession>
<comment type="caution">
    <text evidence="9">The sequence shown here is derived from an EMBL/GenBank/DDBJ whole genome shotgun (WGS) entry which is preliminary data.</text>
</comment>
<evidence type="ECO:0000256" key="1">
    <source>
        <dbReference type="ARBA" id="ARBA00004651"/>
    </source>
</evidence>